<dbReference type="GO" id="GO:0000307">
    <property type="term" value="C:cyclin-dependent protein kinase holoenzyme complex"/>
    <property type="evidence" value="ECO:0007669"/>
    <property type="project" value="TreeGrafter"/>
</dbReference>
<organism evidence="3 4">
    <name type="scientific">Serendipita indica (strain DSM 11827)</name>
    <name type="common">Root endophyte fungus</name>
    <name type="synonym">Piriformospora indica</name>
    <dbReference type="NCBI Taxonomy" id="1109443"/>
    <lineage>
        <taxon>Eukaryota</taxon>
        <taxon>Fungi</taxon>
        <taxon>Dikarya</taxon>
        <taxon>Basidiomycota</taxon>
        <taxon>Agaricomycotina</taxon>
        <taxon>Agaricomycetes</taxon>
        <taxon>Sebacinales</taxon>
        <taxon>Serendipitaceae</taxon>
        <taxon>Serendipita</taxon>
    </lineage>
</organism>
<dbReference type="Proteomes" id="UP000007148">
    <property type="component" value="Unassembled WGS sequence"/>
</dbReference>
<dbReference type="Pfam" id="PF00134">
    <property type="entry name" value="Cyclin_N"/>
    <property type="match status" value="1"/>
</dbReference>
<feature type="domain" description="Cyclin N-terminal" evidence="2">
    <location>
        <begin position="63"/>
        <end position="162"/>
    </location>
</feature>
<feature type="compositionally biased region" description="Low complexity" evidence="1">
    <location>
        <begin position="273"/>
        <end position="283"/>
    </location>
</feature>
<dbReference type="InterPro" id="IPR006671">
    <property type="entry name" value="Cyclin_N"/>
</dbReference>
<reference evidence="3 4" key="1">
    <citation type="journal article" date="2011" name="PLoS Pathog.">
        <title>Endophytic Life Strategies Decoded by Genome and Transcriptome Analyses of the Mutualistic Root Symbiont Piriformospora indica.</title>
        <authorList>
            <person name="Zuccaro A."/>
            <person name="Lahrmann U."/>
            <person name="Guldener U."/>
            <person name="Langen G."/>
            <person name="Pfiffi S."/>
            <person name="Biedenkopf D."/>
            <person name="Wong P."/>
            <person name="Samans B."/>
            <person name="Grimm C."/>
            <person name="Basiewicz M."/>
            <person name="Murat C."/>
            <person name="Martin F."/>
            <person name="Kogel K.H."/>
        </authorList>
    </citation>
    <scope>NUCLEOTIDE SEQUENCE [LARGE SCALE GENOMIC DNA]</scope>
    <source>
        <strain evidence="3 4">DSM 11827</strain>
    </source>
</reference>
<name>G4TTW8_SERID</name>
<dbReference type="GO" id="GO:0005634">
    <property type="term" value="C:nucleus"/>
    <property type="evidence" value="ECO:0007669"/>
    <property type="project" value="TreeGrafter"/>
</dbReference>
<evidence type="ECO:0000313" key="4">
    <source>
        <dbReference type="Proteomes" id="UP000007148"/>
    </source>
</evidence>
<evidence type="ECO:0000259" key="2">
    <source>
        <dbReference type="Pfam" id="PF00134"/>
    </source>
</evidence>
<accession>G4TTW8</accession>
<comment type="caution">
    <text evidence="3">The sequence shown here is derived from an EMBL/GenBank/DDBJ whole genome shotgun (WGS) entry which is preliminary data.</text>
</comment>
<protein>
    <recommendedName>
        <fullName evidence="2">Cyclin N-terminal domain-containing protein</fullName>
    </recommendedName>
</protein>
<dbReference type="AlphaFoldDB" id="G4TTW8"/>
<dbReference type="GO" id="GO:0019901">
    <property type="term" value="F:protein kinase binding"/>
    <property type="evidence" value="ECO:0007669"/>
    <property type="project" value="InterPro"/>
</dbReference>
<feature type="compositionally biased region" description="Low complexity" evidence="1">
    <location>
        <begin position="298"/>
        <end position="315"/>
    </location>
</feature>
<sequence>MSVVGSPLLDRVLKLKVNQHIIHYVVTYLCTLVKIPPVKLPQHGMQNTSSLGINDEFDDFLPDLDDFIQNISTRSRCTMSTILVTLIYLRRLTTILEFSSTPYARSASSRHCVVFSAIMIAHKIWNDSTMIGKHWAEVSDLFDPVQVANMEREFLALLRFELQVSNQEIWEFARPFMCAPYLRITPREQAWLDAQDAANRPLSFQVPPPAKTSPVTQSIQYKPSFSPSLVDAIPLHDLERDEAKPGLYATEACHPYSRIDPITPLSATSLSSFESESVSPPSTYDSPVLPRMAQVPGSARVSSQRSSSTKTSSLAKRSKSGPHVLSPSARLKKKRQIDVQTAYLAPLSIRSHPSCSEFHNGASNGMLLPSSISVSTSNSGTTWLFNGPFTVYS</sequence>
<evidence type="ECO:0000313" key="3">
    <source>
        <dbReference type="EMBL" id="CCA74761.1"/>
    </source>
</evidence>
<dbReference type="Gene3D" id="1.10.472.10">
    <property type="entry name" value="Cyclin-like"/>
    <property type="match status" value="1"/>
</dbReference>
<proteinExistence type="predicted"/>
<dbReference type="PANTHER" id="PTHR15615">
    <property type="match status" value="1"/>
</dbReference>
<dbReference type="HOGENOM" id="CLU_702297_0_0_1"/>
<evidence type="ECO:0000256" key="1">
    <source>
        <dbReference type="SAM" id="MobiDB-lite"/>
    </source>
</evidence>
<feature type="region of interest" description="Disordered" evidence="1">
    <location>
        <begin position="273"/>
        <end position="332"/>
    </location>
</feature>
<dbReference type="PANTHER" id="PTHR15615:SF10">
    <property type="entry name" value="PHO85 CYCLIN-2-RELATED"/>
    <property type="match status" value="1"/>
</dbReference>
<gene>
    <name evidence="3" type="ORF">PIIN_08719</name>
</gene>
<dbReference type="OMA" id="VIRCEAH"/>
<dbReference type="SUPFAM" id="SSF47954">
    <property type="entry name" value="Cyclin-like"/>
    <property type="match status" value="1"/>
</dbReference>
<dbReference type="STRING" id="1109443.G4TTW8"/>
<dbReference type="InterPro" id="IPR036915">
    <property type="entry name" value="Cyclin-like_sf"/>
</dbReference>
<dbReference type="OrthoDB" id="10250320at2759"/>
<dbReference type="GO" id="GO:0016538">
    <property type="term" value="F:cyclin-dependent protein serine/threonine kinase regulator activity"/>
    <property type="evidence" value="ECO:0007669"/>
    <property type="project" value="TreeGrafter"/>
</dbReference>
<dbReference type="InterPro" id="IPR013922">
    <property type="entry name" value="Cyclin_PHO80-like"/>
</dbReference>
<dbReference type="InParanoid" id="G4TTW8"/>
<keyword evidence="4" id="KW-1185">Reference proteome</keyword>
<dbReference type="CDD" id="cd20557">
    <property type="entry name" value="CYCLIN_ScPCL1-like"/>
    <property type="match status" value="1"/>
</dbReference>
<dbReference type="EMBL" id="CAFZ01000352">
    <property type="protein sequence ID" value="CCA74761.1"/>
    <property type="molecule type" value="Genomic_DNA"/>
</dbReference>